<proteinExistence type="predicted"/>
<comment type="caution">
    <text evidence="1">The sequence shown here is derived from an EMBL/GenBank/DDBJ whole genome shotgun (WGS) entry which is preliminary data.</text>
</comment>
<evidence type="ECO:0000313" key="1">
    <source>
        <dbReference type="EMBL" id="PLW32263.1"/>
    </source>
</evidence>
<evidence type="ECO:0000313" key="2">
    <source>
        <dbReference type="Proteomes" id="UP000235388"/>
    </source>
</evidence>
<dbReference type="Proteomes" id="UP000235388">
    <property type="component" value="Unassembled WGS sequence"/>
</dbReference>
<gene>
    <name evidence="1" type="ORF">PCANC_18986</name>
</gene>
<accession>A0A2N5U3E3</accession>
<organism evidence="1 2">
    <name type="scientific">Puccinia coronata f. sp. avenae</name>
    <dbReference type="NCBI Taxonomy" id="200324"/>
    <lineage>
        <taxon>Eukaryota</taxon>
        <taxon>Fungi</taxon>
        <taxon>Dikarya</taxon>
        <taxon>Basidiomycota</taxon>
        <taxon>Pucciniomycotina</taxon>
        <taxon>Pucciniomycetes</taxon>
        <taxon>Pucciniales</taxon>
        <taxon>Pucciniaceae</taxon>
        <taxon>Puccinia</taxon>
    </lineage>
</organism>
<dbReference type="EMBL" id="PGCJ01000326">
    <property type="protein sequence ID" value="PLW32263.1"/>
    <property type="molecule type" value="Genomic_DNA"/>
</dbReference>
<reference evidence="1 2" key="1">
    <citation type="submission" date="2017-11" db="EMBL/GenBank/DDBJ databases">
        <title>De novo assembly and phasing of dikaryotic genomes from two isolates of Puccinia coronata f. sp. avenae, the causal agent of oat crown rust.</title>
        <authorList>
            <person name="Miller M.E."/>
            <person name="Zhang Y."/>
            <person name="Omidvar V."/>
            <person name="Sperschneider J."/>
            <person name="Schwessinger B."/>
            <person name="Raley C."/>
            <person name="Palmer J.M."/>
            <person name="Garnica D."/>
            <person name="Upadhyaya N."/>
            <person name="Rathjen J."/>
            <person name="Taylor J.M."/>
            <person name="Park R.F."/>
            <person name="Dodds P.N."/>
            <person name="Hirsch C.D."/>
            <person name="Kianian S.F."/>
            <person name="Figueroa M."/>
        </authorList>
    </citation>
    <scope>NUCLEOTIDE SEQUENCE [LARGE SCALE GENOMIC DNA]</scope>
    <source>
        <strain evidence="1">12NC29</strain>
    </source>
</reference>
<keyword evidence="2" id="KW-1185">Reference proteome</keyword>
<dbReference type="AlphaFoldDB" id="A0A2N5U3E3"/>
<protein>
    <submittedName>
        <fullName evidence="1">Uncharacterized protein</fullName>
    </submittedName>
</protein>
<dbReference type="OrthoDB" id="2506172at2759"/>
<name>A0A2N5U3E3_9BASI</name>
<sequence>MSSIAVYPLEGFSLYLMPKSAAPVCPPCQSSLLPSVFEDDDDEPKHKLPLHFL</sequence>